<dbReference type="Gene3D" id="1.20.1530.20">
    <property type="match status" value="1"/>
</dbReference>
<dbReference type="EMBL" id="CP013099">
    <property type="protein sequence ID" value="ALP52233.1"/>
    <property type="molecule type" value="Genomic_DNA"/>
</dbReference>
<keyword evidence="4" id="KW-0050">Antiport</keyword>
<comment type="similarity">
    <text evidence="2">Belongs to the monovalent cation:proton antiporter 2 (CPA2) transporter (TC 2.A.37) family.</text>
</comment>
<feature type="transmembrane region" description="Helical" evidence="9">
    <location>
        <begin position="240"/>
        <end position="258"/>
    </location>
</feature>
<comment type="subcellular location">
    <subcellularLocation>
        <location evidence="1">Membrane</location>
        <topology evidence="1">Multi-pass membrane protein</topology>
    </subcellularLocation>
</comment>
<evidence type="ECO:0000256" key="8">
    <source>
        <dbReference type="ARBA" id="ARBA00023136"/>
    </source>
</evidence>
<feature type="transmembrane region" description="Helical" evidence="9">
    <location>
        <begin position="87"/>
        <end position="111"/>
    </location>
</feature>
<organism evidence="11 12">
    <name type="scientific">Candidatus Tenderia electrophaga</name>
    <dbReference type="NCBI Taxonomy" id="1748243"/>
    <lineage>
        <taxon>Bacteria</taxon>
        <taxon>Pseudomonadati</taxon>
        <taxon>Pseudomonadota</taxon>
        <taxon>Gammaproteobacteria</taxon>
        <taxon>Candidatus Tenderiales</taxon>
        <taxon>Candidatus Tenderiaceae</taxon>
        <taxon>Candidatus Tenderia</taxon>
    </lineage>
</organism>
<dbReference type="GO" id="GO:0015297">
    <property type="term" value="F:antiporter activity"/>
    <property type="evidence" value="ECO:0007669"/>
    <property type="project" value="UniProtKB-KW"/>
</dbReference>
<feature type="transmembrane region" description="Helical" evidence="9">
    <location>
        <begin position="56"/>
        <end position="75"/>
    </location>
</feature>
<dbReference type="InterPro" id="IPR006153">
    <property type="entry name" value="Cation/H_exchanger_TM"/>
</dbReference>
<evidence type="ECO:0000256" key="4">
    <source>
        <dbReference type="ARBA" id="ARBA00022449"/>
    </source>
</evidence>
<feature type="domain" description="Cation/H+ exchanger transmembrane" evidence="10">
    <location>
        <begin position="24"/>
        <end position="367"/>
    </location>
</feature>
<feature type="transmembrane region" description="Helical" evidence="9">
    <location>
        <begin position="183"/>
        <end position="203"/>
    </location>
</feature>
<feature type="transmembrane region" description="Helical" evidence="9">
    <location>
        <begin position="325"/>
        <end position="343"/>
    </location>
</feature>
<proteinExistence type="inferred from homology"/>
<feature type="transmembrane region" description="Helical" evidence="9">
    <location>
        <begin position="117"/>
        <end position="136"/>
    </location>
</feature>
<feature type="transmembrane region" description="Helical" evidence="9">
    <location>
        <begin position="148"/>
        <end position="171"/>
    </location>
</feature>
<keyword evidence="3" id="KW-0813">Transport</keyword>
<feature type="transmembrane region" description="Helical" evidence="9">
    <location>
        <begin position="32"/>
        <end position="50"/>
    </location>
</feature>
<feature type="transmembrane region" description="Helical" evidence="9">
    <location>
        <begin position="355"/>
        <end position="373"/>
    </location>
</feature>
<accession>A0A0S2TAP3</accession>
<dbReference type="Proteomes" id="UP000055136">
    <property type="component" value="Chromosome"/>
</dbReference>
<evidence type="ECO:0000313" key="12">
    <source>
        <dbReference type="Proteomes" id="UP000055136"/>
    </source>
</evidence>
<reference evidence="11" key="1">
    <citation type="submission" date="2015-10" db="EMBL/GenBank/DDBJ databases">
        <title>Description of Candidatus Tenderia electrophaga gen. nov, sp. nov., an Uncultivated Electroautotroph from a Biocathode Enrichment.</title>
        <authorList>
            <person name="Eddie B.J."/>
            <person name="Malanoski A.P."/>
            <person name="Wang Z."/>
            <person name="Hall R.J."/>
            <person name="Oh S.D."/>
            <person name="Heiner C."/>
            <person name="Lin B."/>
            <person name="Strycharz-Glaven S.M."/>
        </authorList>
    </citation>
    <scope>NUCLEOTIDE SEQUENCE [LARGE SCALE GENOMIC DNA]</scope>
    <source>
        <strain evidence="11">NRL1</strain>
    </source>
</reference>
<evidence type="ECO:0000256" key="6">
    <source>
        <dbReference type="ARBA" id="ARBA00022989"/>
    </source>
</evidence>
<feature type="transmembrane region" description="Helical" evidence="9">
    <location>
        <begin position="6"/>
        <end position="25"/>
    </location>
</feature>
<keyword evidence="6 9" id="KW-1133">Transmembrane helix</keyword>
<keyword evidence="8 9" id="KW-0472">Membrane</keyword>
<dbReference type="Pfam" id="PF00999">
    <property type="entry name" value="Na_H_Exchanger"/>
    <property type="match status" value="1"/>
</dbReference>
<keyword evidence="12" id="KW-1185">Reference proteome</keyword>
<gene>
    <name evidence="11" type="ORF">Tel_03205</name>
</gene>
<evidence type="ECO:0000256" key="5">
    <source>
        <dbReference type="ARBA" id="ARBA00022692"/>
    </source>
</evidence>
<feature type="transmembrane region" description="Helical" evidence="9">
    <location>
        <begin position="265"/>
        <end position="283"/>
    </location>
</feature>
<keyword evidence="7" id="KW-0406">Ion transport</keyword>
<keyword evidence="5 9" id="KW-0812">Transmembrane</keyword>
<dbReference type="PANTHER" id="PTHR42751">
    <property type="entry name" value="SODIUM/HYDROGEN EXCHANGER FAMILY/TRKA DOMAIN PROTEIN"/>
    <property type="match status" value="1"/>
</dbReference>
<evidence type="ECO:0000256" key="2">
    <source>
        <dbReference type="ARBA" id="ARBA00005551"/>
    </source>
</evidence>
<dbReference type="STRING" id="1748243.Tel_03205"/>
<dbReference type="InterPro" id="IPR038770">
    <property type="entry name" value="Na+/solute_symporter_sf"/>
</dbReference>
<feature type="transmembrane region" description="Helical" evidence="9">
    <location>
        <begin position="289"/>
        <end position="313"/>
    </location>
</feature>
<sequence>MSADAIVFYIFVIFTGAALLATVGLYARQSLLVVYMLLGVLAGPSVLGLVSDAEVVKGIAHIGVIFLLFLIGINLPPQKLMQMLGKTSIIAGISSVLFMIIGTLCGIAFGFGVAESLIMGAAMVFSSTIIGLKLLPTTVLHHQHIGEIIISILLLQDILAIFILMLLPAQWHNGAPWLDMLTMVFSLLGLIAFAYLFERYVLIKLIRRFNRIHEYIFLVAIGWCLGMAELAEIAGLSAEVGAFIAGVALATSPIALFIGDNLRPLRDFFLVIFFFALGAGFELDMLGSVLWPSLVLALLALVLKPLIFKLLLVRYDETDKVGMEVGVRLGQISEFSLFIAVLALELDVIGQQASYVIQLSTMLTFVFSSYFIVMRYPSPIALSDELRRD</sequence>
<evidence type="ECO:0000256" key="7">
    <source>
        <dbReference type="ARBA" id="ARBA00023065"/>
    </source>
</evidence>
<dbReference type="GO" id="GO:0016020">
    <property type="term" value="C:membrane"/>
    <property type="evidence" value="ECO:0007669"/>
    <property type="project" value="UniProtKB-SubCell"/>
</dbReference>
<protein>
    <submittedName>
        <fullName evidence="11">Sodium:proton antiporter</fullName>
    </submittedName>
</protein>
<evidence type="ECO:0000256" key="3">
    <source>
        <dbReference type="ARBA" id="ARBA00022448"/>
    </source>
</evidence>
<name>A0A0S2TAP3_9GAMM</name>
<dbReference type="KEGG" id="tee:Tel_03205"/>
<dbReference type="PANTHER" id="PTHR42751:SF3">
    <property type="entry name" value="SODIUM_GLUTAMATE SYMPORTER"/>
    <property type="match status" value="1"/>
</dbReference>
<evidence type="ECO:0000313" key="11">
    <source>
        <dbReference type="EMBL" id="ALP52233.1"/>
    </source>
</evidence>
<evidence type="ECO:0000256" key="9">
    <source>
        <dbReference type="SAM" id="Phobius"/>
    </source>
</evidence>
<evidence type="ECO:0000256" key="1">
    <source>
        <dbReference type="ARBA" id="ARBA00004141"/>
    </source>
</evidence>
<evidence type="ECO:0000259" key="10">
    <source>
        <dbReference type="Pfam" id="PF00999"/>
    </source>
</evidence>
<feature type="transmembrane region" description="Helical" evidence="9">
    <location>
        <begin position="215"/>
        <end position="234"/>
    </location>
</feature>
<dbReference type="GO" id="GO:1902600">
    <property type="term" value="P:proton transmembrane transport"/>
    <property type="evidence" value="ECO:0007669"/>
    <property type="project" value="InterPro"/>
</dbReference>
<dbReference type="AlphaFoldDB" id="A0A0S2TAP3"/>